<dbReference type="EMBL" id="JAZDRO010000005">
    <property type="protein sequence ID" value="MEE2567436.1"/>
    <property type="molecule type" value="Genomic_DNA"/>
</dbReference>
<reference evidence="1 2" key="1">
    <citation type="submission" date="2024-01" db="EMBL/GenBank/DDBJ databases">
        <title>Hyphobacterium bacterium isolated from marine sediment.</title>
        <authorList>
            <person name="Zhao S."/>
        </authorList>
    </citation>
    <scope>NUCLEOTIDE SEQUENCE [LARGE SCALE GENOMIC DNA]</scope>
    <source>
        <strain evidence="1 2">Y60-23</strain>
    </source>
</reference>
<dbReference type="Pfam" id="PF14518">
    <property type="entry name" value="Haem_oxygenas_2"/>
    <property type="match status" value="1"/>
</dbReference>
<evidence type="ECO:0000313" key="2">
    <source>
        <dbReference type="Proteomes" id="UP001310692"/>
    </source>
</evidence>
<comment type="caution">
    <text evidence="1">The sequence shown here is derived from an EMBL/GenBank/DDBJ whole genome shotgun (WGS) entry which is preliminary data.</text>
</comment>
<dbReference type="RefSeq" id="WP_330196997.1">
    <property type="nucleotide sequence ID" value="NZ_JAZDRO010000005.1"/>
</dbReference>
<gene>
    <name evidence="1" type="ORF">V0U35_12180</name>
</gene>
<organism evidence="1 2">
    <name type="scientific">Hyphobacterium marinum</name>
    <dbReference type="NCBI Taxonomy" id="3116574"/>
    <lineage>
        <taxon>Bacteria</taxon>
        <taxon>Pseudomonadati</taxon>
        <taxon>Pseudomonadota</taxon>
        <taxon>Alphaproteobacteria</taxon>
        <taxon>Maricaulales</taxon>
        <taxon>Maricaulaceae</taxon>
        <taxon>Hyphobacterium</taxon>
    </lineage>
</organism>
<evidence type="ECO:0000313" key="1">
    <source>
        <dbReference type="EMBL" id="MEE2567436.1"/>
    </source>
</evidence>
<accession>A0ABU7M172</accession>
<dbReference type="SUPFAM" id="SSF48613">
    <property type="entry name" value="Heme oxygenase-like"/>
    <property type="match status" value="1"/>
</dbReference>
<dbReference type="Proteomes" id="UP001310692">
    <property type="component" value="Unassembled WGS sequence"/>
</dbReference>
<keyword evidence="2" id="KW-1185">Reference proteome</keyword>
<proteinExistence type="predicted"/>
<dbReference type="InterPro" id="IPR016084">
    <property type="entry name" value="Haem_Oase-like_multi-hlx"/>
</dbReference>
<dbReference type="Gene3D" id="1.20.910.10">
    <property type="entry name" value="Heme oxygenase-like"/>
    <property type="match status" value="1"/>
</dbReference>
<sequence>MNAPVAAKDIQDAAVQSVLRKLAIVWTEFEGELEATDLIRKLNRGQLRLTDYQAFLVNLRQQVVDGACWIARAASNISEDHFELRSTLIRHAATEHRDYRLLEDDFCATGGTRDAIRTANKNPGSEALSAWMFHTASKPDPFDMIGAMFIIEGLGSTKAAGWGRAVADQLGLDKKAVSFLLYHGENDADHMEEFEDMLRLLPLDSALETRIVTCARVTGRLYAMQIGDIL</sequence>
<protein>
    <submittedName>
        <fullName evidence="1">Iron-containing redox enzyme family protein</fullName>
    </submittedName>
</protein>
<name>A0ABU7M172_9PROT</name>